<evidence type="ECO:0000259" key="2">
    <source>
        <dbReference type="Pfam" id="PF01636"/>
    </source>
</evidence>
<dbReference type="OrthoDB" id="4030632at2"/>
<dbReference type="AlphaFoldDB" id="A0A559KG39"/>
<dbReference type="InterPro" id="IPR050249">
    <property type="entry name" value="Pseudomonas-type_ThrB"/>
</dbReference>
<keyword evidence="4" id="KW-1185">Reference proteome</keyword>
<name>A0A559KG39_9BACL</name>
<comment type="similarity">
    <text evidence="1">Belongs to the pseudomonas-type ThrB family.</text>
</comment>
<evidence type="ECO:0000313" key="4">
    <source>
        <dbReference type="Proteomes" id="UP000317036"/>
    </source>
</evidence>
<protein>
    <submittedName>
        <fullName evidence="3">Phosphotransferase</fullName>
    </submittedName>
</protein>
<dbReference type="Proteomes" id="UP000317036">
    <property type="component" value="Unassembled WGS sequence"/>
</dbReference>
<dbReference type="Gene3D" id="3.90.1200.10">
    <property type="match status" value="1"/>
</dbReference>
<dbReference type="EMBL" id="VNJI01000004">
    <property type="protein sequence ID" value="TVY11091.1"/>
    <property type="molecule type" value="Genomic_DNA"/>
</dbReference>
<proteinExistence type="inferred from homology"/>
<dbReference type="GO" id="GO:0004413">
    <property type="term" value="F:homoserine kinase activity"/>
    <property type="evidence" value="ECO:0007669"/>
    <property type="project" value="TreeGrafter"/>
</dbReference>
<reference evidence="3 4" key="1">
    <citation type="submission" date="2019-07" db="EMBL/GenBank/DDBJ databases">
        <authorList>
            <person name="Kim J."/>
        </authorList>
    </citation>
    <scope>NUCLEOTIDE SEQUENCE [LARGE SCALE GENOMIC DNA]</scope>
    <source>
        <strain evidence="3 4">JC52</strain>
    </source>
</reference>
<evidence type="ECO:0000256" key="1">
    <source>
        <dbReference type="ARBA" id="ARBA00038240"/>
    </source>
</evidence>
<organism evidence="3 4">
    <name type="scientific">Paenibacillus cremeus</name>
    <dbReference type="NCBI Taxonomy" id="2163881"/>
    <lineage>
        <taxon>Bacteria</taxon>
        <taxon>Bacillati</taxon>
        <taxon>Bacillota</taxon>
        <taxon>Bacilli</taxon>
        <taxon>Bacillales</taxon>
        <taxon>Paenibacillaceae</taxon>
        <taxon>Paenibacillus</taxon>
    </lineage>
</organism>
<comment type="caution">
    <text evidence="3">The sequence shown here is derived from an EMBL/GenBank/DDBJ whole genome shotgun (WGS) entry which is preliminary data.</text>
</comment>
<dbReference type="PANTHER" id="PTHR21064:SF6">
    <property type="entry name" value="AMINOGLYCOSIDE PHOSPHOTRANSFERASE DOMAIN-CONTAINING PROTEIN"/>
    <property type="match status" value="1"/>
</dbReference>
<accession>A0A559KG39</accession>
<sequence length="328" mass="38024">MLRRSGMQKELIVQAAANAFGLDSNLLAYVGGNVNEIYQHPAQNGYPARVLRLSNQQFRSELEAVAELHFMNYLFENGVSVPKIFPSKAGQWVENVTEGHHASVFSQAPGRIPTDEDWNPKLFIQWGRILGQMHLLTQSYLPLKEIKRKPWSEDPWMDLMRLPTEETIARQKAAELLSWLHTLPTDSKNYGLIHSDLHSKNIFVTEDGTVTAFDFDDCLYHWFAYDIAIILYLAILRFNRQAQAQASGARDDQVAWFLDSFLKGYQEMLPIDPWWLQAIPKFLSLRRLSDFHFLHQRYDWNTVEGELKTTWLRMKAEIEADEPLTKVL</sequence>
<dbReference type="PANTHER" id="PTHR21064">
    <property type="entry name" value="AMINOGLYCOSIDE PHOSPHOTRANSFERASE DOMAIN-CONTAINING PROTEIN-RELATED"/>
    <property type="match status" value="1"/>
</dbReference>
<keyword evidence="3" id="KW-0808">Transferase</keyword>
<dbReference type="GO" id="GO:0009088">
    <property type="term" value="P:threonine biosynthetic process"/>
    <property type="evidence" value="ECO:0007669"/>
    <property type="project" value="TreeGrafter"/>
</dbReference>
<feature type="domain" description="Aminoglycoside phosphotransferase" evidence="2">
    <location>
        <begin position="45"/>
        <end position="246"/>
    </location>
</feature>
<dbReference type="SUPFAM" id="SSF56112">
    <property type="entry name" value="Protein kinase-like (PK-like)"/>
    <property type="match status" value="1"/>
</dbReference>
<gene>
    <name evidence="3" type="ORF">FPZ49_04400</name>
</gene>
<dbReference type="InterPro" id="IPR002575">
    <property type="entry name" value="Aminoglycoside_PTrfase"/>
</dbReference>
<dbReference type="InterPro" id="IPR011009">
    <property type="entry name" value="Kinase-like_dom_sf"/>
</dbReference>
<evidence type="ECO:0000313" key="3">
    <source>
        <dbReference type="EMBL" id="TVY11091.1"/>
    </source>
</evidence>
<dbReference type="Pfam" id="PF01636">
    <property type="entry name" value="APH"/>
    <property type="match status" value="1"/>
</dbReference>